<dbReference type="AlphaFoldDB" id="A0A1G2NYQ2"/>
<dbReference type="InterPro" id="IPR012337">
    <property type="entry name" value="RNaseH-like_sf"/>
</dbReference>
<dbReference type="GO" id="GO:0006313">
    <property type="term" value="P:DNA transposition"/>
    <property type="evidence" value="ECO:0007669"/>
    <property type="project" value="InterPro"/>
</dbReference>
<dbReference type="Proteomes" id="UP000176429">
    <property type="component" value="Unassembled WGS sequence"/>
</dbReference>
<proteinExistence type="predicted"/>
<gene>
    <name evidence="3" type="ORF">A3H68_00650</name>
</gene>
<feature type="compositionally biased region" description="Low complexity" evidence="1">
    <location>
        <begin position="179"/>
        <end position="194"/>
    </location>
</feature>
<dbReference type="EMBL" id="MHSH01000034">
    <property type="protein sequence ID" value="OHA41236.1"/>
    <property type="molecule type" value="Genomic_DNA"/>
</dbReference>
<dbReference type="InterPro" id="IPR002559">
    <property type="entry name" value="Transposase_11"/>
</dbReference>
<dbReference type="GO" id="GO:0003677">
    <property type="term" value="F:DNA binding"/>
    <property type="evidence" value="ECO:0007669"/>
    <property type="project" value="InterPro"/>
</dbReference>
<evidence type="ECO:0000313" key="4">
    <source>
        <dbReference type="Proteomes" id="UP000176429"/>
    </source>
</evidence>
<dbReference type="Pfam" id="PF01609">
    <property type="entry name" value="DDE_Tnp_1"/>
    <property type="match status" value="1"/>
</dbReference>
<dbReference type="GO" id="GO:0004803">
    <property type="term" value="F:transposase activity"/>
    <property type="evidence" value="ECO:0007669"/>
    <property type="project" value="InterPro"/>
</dbReference>
<protein>
    <recommendedName>
        <fullName evidence="2">Transposase IS4-like domain-containing protein</fullName>
    </recommendedName>
</protein>
<evidence type="ECO:0000256" key="1">
    <source>
        <dbReference type="SAM" id="MobiDB-lite"/>
    </source>
</evidence>
<feature type="domain" description="Transposase IS4-like" evidence="2">
    <location>
        <begin position="59"/>
        <end position="110"/>
    </location>
</feature>
<evidence type="ECO:0000313" key="3">
    <source>
        <dbReference type="EMBL" id="OHA41236.1"/>
    </source>
</evidence>
<evidence type="ECO:0000259" key="2">
    <source>
        <dbReference type="Pfam" id="PF01609"/>
    </source>
</evidence>
<dbReference type="SUPFAM" id="SSF53098">
    <property type="entry name" value="Ribonuclease H-like"/>
    <property type="match status" value="1"/>
</dbReference>
<comment type="caution">
    <text evidence="3">The sequence shown here is derived from an EMBL/GenBank/DDBJ whole genome shotgun (WGS) entry which is preliminary data.</text>
</comment>
<reference evidence="3 4" key="1">
    <citation type="journal article" date="2016" name="Nat. Commun.">
        <title>Thousands of microbial genomes shed light on interconnected biogeochemical processes in an aquifer system.</title>
        <authorList>
            <person name="Anantharaman K."/>
            <person name="Brown C.T."/>
            <person name="Hug L.A."/>
            <person name="Sharon I."/>
            <person name="Castelle C.J."/>
            <person name="Probst A.J."/>
            <person name="Thomas B.C."/>
            <person name="Singh A."/>
            <person name="Wilkins M.J."/>
            <person name="Karaoz U."/>
            <person name="Brodie E.L."/>
            <person name="Williams K.H."/>
            <person name="Hubbard S.S."/>
            <person name="Banfield J.F."/>
        </authorList>
    </citation>
    <scope>NUCLEOTIDE SEQUENCE [LARGE SCALE GENOMIC DNA]</scope>
</reference>
<feature type="region of interest" description="Disordered" evidence="1">
    <location>
        <begin position="170"/>
        <end position="202"/>
    </location>
</feature>
<organism evidence="3 4">
    <name type="scientific">Candidatus Taylorbacteria bacterium RIFCSPLOWO2_02_FULL_46_40</name>
    <dbReference type="NCBI Taxonomy" id="1802329"/>
    <lineage>
        <taxon>Bacteria</taxon>
        <taxon>Candidatus Tayloriibacteriota</taxon>
    </lineage>
</organism>
<accession>A0A1G2NYQ2</accession>
<name>A0A1G2NYQ2_9BACT</name>
<sequence>MKENRLVNKIQGEYAAVSALDWTKKQVRKVWLKGFGFVIVAQIVFKNGDIRYVRANDLTLTEYETFSRHSKKRWTIEEFHRGIKQTTGIEKCHSTKKRSQLTHIFACFVVFVKLEFERLKTGMSWHAQKAQQIRLGISSVFAWSYMNTIQGQFSTSGVLPLILFIPPSRKRKKKRRTTTKSGENESSNETRSSRLTMHSLII</sequence>